<dbReference type="SUPFAM" id="SSF53067">
    <property type="entry name" value="Actin-like ATPase domain"/>
    <property type="match status" value="2"/>
</dbReference>
<dbReference type="CDD" id="cd07792">
    <property type="entry name" value="ASKHA_NBD_FGGY_GK1-3-like"/>
    <property type="match status" value="1"/>
</dbReference>
<keyword evidence="7" id="KW-0319">Glycerol metabolism</keyword>
<dbReference type="PIRSF" id="PIRSF000538">
    <property type="entry name" value="GlpK"/>
    <property type="match status" value="1"/>
</dbReference>
<dbReference type="NCBIfam" id="NF000756">
    <property type="entry name" value="PRK00047.1"/>
    <property type="match status" value="1"/>
</dbReference>
<dbReference type="EC" id="2.7.1.30" evidence="3"/>
<evidence type="ECO:0000256" key="10">
    <source>
        <dbReference type="SAM" id="Phobius"/>
    </source>
</evidence>
<reference evidence="13" key="1">
    <citation type="submission" date="2021-12" db="EMBL/GenBank/DDBJ databases">
        <authorList>
            <person name="King R."/>
        </authorList>
    </citation>
    <scope>NUCLEOTIDE SEQUENCE</scope>
</reference>
<evidence type="ECO:0000256" key="8">
    <source>
        <dbReference type="ARBA" id="ARBA00022840"/>
    </source>
</evidence>
<evidence type="ECO:0000256" key="5">
    <source>
        <dbReference type="ARBA" id="ARBA00022741"/>
    </source>
</evidence>
<dbReference type="EMBL" id="OU963918">
    <property type="protein sequence ID" value="CAH2987434.1"/>
    <property type="molecule type" value="Genomic_DNA"/>
</dbReference>
<sequence length="555" mass="61714">MPVKDGAKRPLIGVIDDGTKTVRFVIYEAERSEELAAYQLDKTEVQPQEGWWEQDPHEILHHIRMCAEQAIGQLTELGYSKEDVVTLGITNQRETTIAWDKFTGEPLHPAIGWNDIRTDSTVDAILAKVPDRNKNYLKSICGLPISPYFSALKMRWLKDNVKAVRRASREKRLLFGTVDSWIIWNLTGGPQGGLHITDVTNASRTLLMNLETLNWDPMLCRLFGIHRDTLPQIRSSSEVYGSVNDGTILDGISISGILGNQQSALVGQNCLLAGQAKNTYRSGCFLLYNTGTRRVQSTHGLLTTVAYKLGPNSPAVYALEGSIAVAGGAMKFLRDNLKLIKDIPKDTEHIAGQVFSTGDVYFVPAFSGLYAPYWRKDARGIICGLTSFTTKNHIIRAALEAVCFQTRDILEAMHKDCGMPLTKLHVDGKMTSNDLLMQLQSDLIGMPVLRAHSWDMSALGVAVVAGAGANVWSYERWRRHATAADTFLPTATDDDRDARYTKWKMAVQRSLGWATTKKSITMTEERYKLLASIPATLYLIGSFTMLAVSNLLKDR</sequence>
<evidence type="ECO:0000256" key="1">
    <source>
        <dbReference type="ARBA" id="ARBA00005190"/>
    </source>
</evidence>
<dbReference type="PROSITE" id="PS00445">
    <property type="entry name" value="FGGY_KINASES_2"/>
    <property type="match status" value="1"/>
</dbReference>
<comment type="similarity">
    <text evidence="2 9">Belongs to the FGGY kinase family.</text>
</comment>
<evidence type="ECO:0000256" key="4">
    <source>
        <dbReference type="ARBA" id="ARBA00022679"/>
    </source>
</evidence>
<feature type="domain" description="Carbohydrate kinase FGGY N-terminal" evidence="11">
    <location>
        <begin position="12"/>
        <end position="267"/>
    </location>
</feature>
<keyword evidence="10" id="KW-0472">Membrane</keyword>
<dbReference type="Pfam" id="PF02782">
    <property type="entry name" value="FGGY_C"/>
    <property type="match status" value="1"/>
</dbReference>
<evidence type="ECO:0000256" key="3">
    <source>
        <dbReference type="ARBA" id="ARBA00012099"/>
    </source>
</evidence>
<evidence type="ECO:0000256" key="9">
    <source>
        <dbReference type="RuleBase" id="RU003733"/>
    </source>
</evidence>
<dbReference type="InterPro" id="IPR018485">
    <property type="entry name" value="FGGY_C"/>
</dbReference>
<gene>
    <name evidence="13" type="ORF">CHILSU_LOCUS7033</name>
</gene>
<dbReference type="InterPro" id="IPR000577">
    <property type="entry name" value="Carb_kinase_FGGY"/>
</dbReference>
<evidence type="ECO:0000259" key="11">
    <source>
        <dbReference type="Pfam" id="PF00370"/>
    </source>
</evidence>
<dbReference type="InterPro" id="IPR043129">
    <property type="entry name" value="ATPase_NBD"/>
</dbReference>
<keyword evidence="14" id="KW-1185">Reference proteome</keyword>
<keyword evidence="6 9" id="KW-0418">Kinase</keyword>
<dbReference type="Pfam" id="PF00370">
    <property type="entry name" value="FGGY_N"/>
    <property type="match status" value="1"/>
</dbReference>
<keyword evidence="4 9" id="KW-0808">Transferase</keyword>
<accession>A0ABN8LBJ0</accession>
<evidence type="ECO:0000256" key="2">
    <source>
        <dbReference type="ARBA" id="ARBA00009156"/>
    </source>
</evidence>
<name>A0ABN8LBJ0_CHISP</name>
<dbReference type="InterPro" id="IPR018484">
    <property type="entry name" value="FGGY_N"/>
</dbReference>
<feature type="transmembrane region" description="Helical" evidence="10">
    <location>
        <begin position="529"/>
        <end position="552"/>
    </location>
</feature>
<evidence type="ECO:0000313" key="14">
    <source>
        <dbReference type="Proteomes" id="UP001153292"/>
    </source>
</evidence>
<dbReference type="PANTHER" id="PTHR10196">
    <property type="entry name" value="SUGAR KINASE"/>
    <property type="match status" value="1"/>
</dbReference>
<keyword evidence="5" id="KW-0547">Nucleotide-binding</keyword>
<evidence type="ECO:0000313" key="13">
    <source>
        <dbReference type="EMBL" id="CAH2987434.1"/>
    </source>
</evidence>
<dbReference type="InterPro" id="IPR018483">
    <property type="entry name" value="Carb_kinase_FGGY_CS"/>
</dbReference>
<feature type="domain" description="Carbohydrate kinase FGGY C-terminal" evidence="12">
    <location>
        <begin position="283"/>
        <end position="467"/>
    </location>
</feature>
<proteinExistence type="inferred from homology"/>
<dbReference type="PROSITE" id="PS00933">
    <property type="entry name" value="FGGY_KINASES_1"/>
    <property type="match status" value="1"/>
</dbReference>
<protein>
    <recommendedName>
        <fullName evidence="3">glycerol kinase</fullName>
        <ecNumber evidence="3">2.7.1.30</ecNumber>
    </recommendedName>
</protein>
<dbReference type="PANTHER" id="PTHR10196:SF40">
    <property type="entry name" value="GLYCEROL KINASE"/>
    <property type="match status" value="1"/>
</dbReference>
<keyword evidence="8" id="KW-0067">ATP-binding</keyword>
<comment type="pathway">
    <text evidence="1">Polyol metabolism; glycerol degradation via glycerol kinase pathway; sn-glycerol 3-phosphate from glycerol: step 1/1.</text>
</comment>
<dbReference type="Gene3D" id="3.30.420.40">
    <property type="match status" value="2"/>
</dbReference>
<evidence type="ECO:0000259" key="12">
    <source>
        <dbReference type="Pfam" id="PF02782"/>
    </source>
</evidence>
<organism evidence="13 14">
    <name type="scientific">Chilo suppressalis</name>
    <name type="common">Asiatic rice borer moth</name>
    <dbReference type="NCBI Taxonomy" id="168631"/>
    <lineage>
        <taxon>Eukaryota</taxon>
        <taxon>Metazoa</taxon>
        <taxon>Ecdysozoa</taxon>
        <taxon>Arthropoda</taxon>
        <taxon>Hexapoda</taxon>
        <taxon>Insecta</taxon>
        <taxon>Pterygota</taxon>
        <taxon>Neoptera</taxon>
        <taxon>Endopterygota</taxon>
        <taxon>Lepidoptera</taxon>
        <taxon>Glossata</taxon>
        <taxon>Ditrysia</taxon>
        <taxon>Pyraloidea</taxon>
        <taxon>Crambidae</taxon>
        <taxon>Crambinae</taxon>
        <taxon>Chilo</taxon>
    </lineage>
</organism>
<evidence type="ECO:0000256" key="6">
    <source>
        <dbReference type="ARBA" id="ARBA00022777"/>
    </source>
</evidence>
<dbReference type="InterPro" id="IPR005999">
    <property type="entry name" value="Glycerol_kin"/>
</dbReference>
<dbReference type="NCBIfam" id="TIGR01311">
    <property type="entry name" value="glycerol_kin"/>
    <property type="match status" value="1"/>
</dbReference>
<keyword evidence="10" id="KW-0812">Transmembrane</keyword>
<keyword evidence="10" id="KW-1133">Transmembrane helix</keyword>
<evidence type="ECO:0000256" key="7">
    <source>
        <dbReference type="ARBA" id="ARBA00022798"/>
    </source>
</evidence>
<dbReference type="Proteomes" id="UP001153292">
    <property type="component" value="Chromosome 25"/>
</dbReference>
<dbReference type="InterPro" id="IPR042018">
    <property type="entry name" value="GK1-3_metazoan-type"/>
</dbReference>